<evidence type="ECO:0000313" key="8">
    <source>
        <dbReference type="Proteomes" id="UP000262583"/>
    </source>
</evidence>
<protein>
    <submittedName>
        <fullName evidence="7">ABC transporter, permease protein</fullName>
    </submittedName>
</protein>
<feature type="transmembrane region" description="Helical" evidence="6">
    <location>
        <begin position="84"/>
        <end position="101"/>
    </location>
</feature>
<feature type="transmembrane region" description="Helical" evidence="6">
    <location>
        <begin position="284"/>
        <end position="317"/>
    </location>
</feature>
<keyword evidence="5 6" id="KW-0472">Membrane</keyword>
<feature type="transmembrane region" description="Helical" evidence="6">
    <location>
        <begin position="12"/>
        <end position="35"/>
    </location>
</feature>
<dbReference type="InterPro" id="IPR001851">
    <property type="entry name" value="ABC_transp_permease"/>
</dbReference>
<dbReference type="Proteomes" id="UP000262583">
    <property type="component" value="Chromosome"/>
</dbReference>
<evidence type="ECO:0000256" key="5">
    <source>
        <dbReference type="ARBA" id="ARBA00023136"/>
    </source>
</evidence>
<sequence>MLRWFLQSIIAPALALIASICVGMLFLWVTGYPVFTTFQAIIQQSFQDWYGFGQVLHTTTLLTFTGLAVAVAFHAGLFNIGAEGQLYIGAMALGIVGYYLSKLPKEVVMQVPSLLAIVGLCLVAMLAAGVYALIPGVLKVLTGAHEVITTIMMNFIALAWINYLLRYDPNSFAVPATVRTPAFPQAFRLPKLSTVWPVFQGSIVNCSLFIAVGAAVIVWAFLRFTKTGFELRAVGKNSLAARLAGIAPGRLTILAMFVSGALAGLVGVAFVLGHKGYFEEGFSAGLGFLGIAVALLAYNHPIGVLFTAFLFGVLNYGKVAAAGEIPMDIINILEATMIFSIVIVNRLMSNFLQQLAKRRLAASG</sequence>
<dbReference type="GO" id="GO:0005886">
    <property type="term" value="C:plasma membrane"/>
    <property type="evidence" value="ECO:0007669"/>
    <property type="project" value="UniProtKB-SubCell"/>
</dbReference>
<dbReference type="EMBL" id="CP030759">
    <property type="protein sequence ID" value="AXA35011.1"/>
    <property type="molecule type" value="Genomic_DNA"/>
</dbReference>
<dbReference type="AlphaFoldDB" id="A0A2Z4Y1D4"/>
<comment type="subcellular location">
    <subcellularLocation>
        <location evidence="1">Cell membrane</location>
        <topology evidence="1">Multi-pass membrane protein</topology>
    </subcellularLocation>
</comment>
<evidence type="ECO:0000256" key="6">
    <source>
        <dbReference type="SAM" id="Phobius"/>
    </source>
</evidence>
<dbReference type="CDD" id="cd06580">
    <property type="entry name" value="TM_PBP1_transp_TpRbsC_like"/>
    <property type="match status" value="1"/>
</dbReference>
<feature type="transmembrane region" description="Helical" evidence="6">
    <location>
        <begin position="251"/>
        <end position="272"/>
    </location>
</feature>
<dbReference type="Pfam" id="PF02653">
    <property type="entry name" value="BPD_transp_2"/>
    <property type="match status" value="1"/>
</dbReference>
<dbReference type="PANTHER" id="PTHR47089">
    <property type="entry name" value="ABC TRANSPORTER, PERMEASE PROTEIN"/>
    <property type="match status" value="1"/>
</dbReference>
<dbReference type="GO" id="GO:0022857">
    <property type="term" value="F:transmembrane transporter activity"/>
    <property type="evidence" value="ECO:0007669"/>
    <property type="project" value="InterPro"/>
</dbReference>
<evidence type="ECO:0000256" key="1">
    <source>
        <dbReference type="ARBA" id="ARBA00004651"/>
    </source>
</evidence>
<name>A0A2Z4Y1D4_SUMC1</name>
<keyword evidence="4 6" id="KW-1133">Transmembrane helix</keyword>
<dbReference type="KEGG" id="schv:BRCON_0234"/>
<accession>A0A2Z4Y1D4</accession>
<feature type="transmembrane region" description="Helical" evidence="6">
    <location>
        <begin position="198"/>
        <end position="222"/>
    </location>
</feature>
<organism evidence="7 8">
    <name type="scientific">Sumerlaea chitinivorans</name>
    <dbReference type="NCBI Taxonomy" id="2250252"/>
    <lineage>
        <taxon>Bacteria</taxon>
        <taxon>Candidatus Sumerlaeota</taxon>
        <taxon>Candidatus Sumerlaeia</taxon>
        <taxon>Candidatus Sumerlaeales</taxon>
        <taxon>Candidatus Sumerlaeaceae</taxon>
        <taxon>Candidatus Sumerlaea</taxon>
    </lineage>
</organism>
<evidence type="ECO:0000256" key="4">
    <source>
        <dbReference type="ARBA" id="ARBA00022989"/>
    </source>
</evidence>
<feature type="transmembrane region" description="Helical" evidence="6">
    <location>
        <begin position="55"/>
        <end position="77"/>
    </location>
</feature>
<evidence type="ECO:0000313" key="7">
    <source>
        <dbReference type="EMBL" id="AXA35011.1"/>
    </source>
</evidence>
<reference evidence="7 8" key="1">
    <citation type="submission" date="2018-05" db="EMBL/GenBank/DDBJ databases">
        <title>A metagenomic window into the 2 km-deep terrestrial subsurface aquifer revealed taxonomically and functionally diverse microbial community comprising novel uncultured bacterial lineages.</title>
        <authorList>
            <person name="Kadnikov V.V."/>
            <person name="Mardanov A.V."/>
            <person name="Beletsky A.V."/>
            <person name="Banks D."/>
            <person name="Pimenov N.V."/>
            <person name="Frank Y.A."/>
            <person name="Karnachuk O.V."/>
            <person name="Ravin N.V."/>
        </authorList>
    </citation>
    <scope>NUCLEOTIDE SEQUENCE [LARGE SCALE GENOMIC DNA]</scope>
    <source>
        <strain evidence="7">BY</strain>
    </source>
</reference>
<gene>
    <name evidence="7" type="ORF">BRCON_0234</name>
</gene>
<dbReference type="PANTHER" id="PTHR47089:SF1">
    <property type="entry name" value="GUANOSINE ABC TRANSPORTER PERMEASE PROTEIN NUPP"/>
    <property type="match status" value="1"/>
</dbReference>
<evidence type="ECO:0000256" key="3">
    <source>
        <dbReference type="ARBA" id="ARBA00022692"/>
    </source>
</evidence>
<feature type="transmembrane region" description="Helical" evidence="6">
    <location>
        <begin position="113"/>
        <end position="134"/>
    </location>
</feature>
<proteinExistence type="predicted"/>
<evidence type="ECO:0000256" key="2">
    <source>
        <dbReference type="ARBA" id="ARBA00022475"/>
    </source>
</evidence>
<keyword evidence="3 6" id="KW-0812">Transmembrane</keyword>
<feature type="transmembrane region" description="Helical" evidence="6">
    <location>
        <begin position="146"/>
        <end position="165"/>
    </location>
</feature>
<keyword evidence="2" id="KW-1003">Cell membrane</keyword>